<dbReference type="EMBL" id="BAAAYL010000001">
    <property type="protein sequence ID" value="GAA3375803.1"/>
    <property type="molecule type" value="Genomic_DNA"/>
</dbReference>
<accession>A0ABP6SFY1</accession>
<dbReference type="RefSeq" id="WP_345040533.1">
    <property type="nucleotide sequence ID" value="NZ_BAAAYL010000001.1"/>
</dbReference>
<reference evidence="2" key="1">
    <citation type="journal article" date="2019" name="Int. J. Syst. Evol. Microbiol.">
        <title>The Global Catalogue of Microorganisms (GCM) 10K type strain sequencing project: providing services to taxonomists for standard genome sequencing and annotation.</title>
        <authorList>
            <consortium name="The Broad Institute Genomics Platform"/>
            <consortium name="The Broad Institute Genome Sequencing Center for Infectious Disease"/>
            <person name="Wu L."/>
            <person name="Ma J."/>
        </authorList>
    </citation>
    <scope>NUCLEOTIDE SEQUENCE [LARGE SCALE GENOMIC DNA]</scope>
    <source>
        <strain evidence="2">JCM 9651</strain>
    </source>
</reference>
<name>A0ABP6SFY1_9ACTN</name>
<evidence type="ECO:0000313" key="1">
    <source>
        <dbReference type="EMBL" id="GAA3375803.1"/>
    </source>
</evidence>
<dbReference type="Proteomes" id="UP001499990">
    <property type="component" value="Unassembled WGS sequence"/>
</dbReference>
<comment type="caution">
    <text evidence="1">The sequence shown here is derived from an EMBL/GenBank/DDBJ whole genome shotgun (WGS) entry which is preliminary data.</text>
</comment>
<protein>
    <recommendedName>
        <fullName evidence="3">HK97 gp10 family phage protein</fullName>
    </recommendedName>
</protein>
<gene>
    <name evidence="1" type="ORF">GCM10020367_45050</name>
</gene>
<organism evidence="1 2">
    <name type="scientific">Streptomyces sannanensis</name>
    <dbReference type="NCBI Taxonomy" id="285536"/>
    <lineage>
        <taxon>Bacteria</taxon>
        <taxon>Bacillati</taxon>
        <taxon>Actinomycetota</taxon>
        <taxon>Actinomycetes</taxon>
        <taxon>Kitasatosporales</taxon>
        <taxon>Streptomycetaceae</taxon>
        <taxon>Streptomyces</taxon>
    </lineage>
</organism>
<proteinExistence type="predicted"/>
<keyword evidence="2" id="KW-1185">Reference proteome</keyword>
<evidence type="ECO:0000313" key="2">
    <source>
        <dbReference type="Proteomes" id="UP001499990"/>
    </source>
</evidence>
<evidence type="ECO:0008006" key="3">
    <source>
        <dbReference type="Google" id="ProtNLM"/>
    </source>
</evidence>
<sequence length="115" mass="12376">MSKIRSESGATDVSYRDFGKYLGDEVALKFSTDARGVEDLVENISPGGHLAQGRNPISSHRVDKAGWKISESLPHEGGTLYGSNESGTEFDILAVTDGKEVTVYIYASKPKAPRG</sequence>